<dbReference type="EMBL" id="LT670817">
    <property type="protein sequence ID" value="SHH61114.1"/>
    <property type="molecule type" value="Genomic_DNA"/>
</dbReference>
<dbReference type="AlphaFoldDB" id="A0A1M5UDK3"/>
<evidence type="ECO:0008006" key="3">
    <source>
        <dbReference type="Google" id="ProtNLM"/>
    </source>
</evidence>
<dbReference type="OrthoDB" id="8480244at2"/>
<evidence type="ECO:0000313" key="2">
    <source>
        <dbReference type="Proteomes" id="UP000189796"/>
    </source>
</evidence>
<dbReference type="InterPro" id="IPR009922">
    <property type="entry name" value="DUF1457"/>
</dbReference>
<dbReference type="PIRSF" id="PIRSF031878">
    <property type="entry name" value="UCP031878"/>
    <property type="match status" value="1"/>
</dbReference>
<accession>A0A1M5UDK3</accession>
<sequence>MKHPSNREFFAYWDEKRGGARAPDRSEIEPGAVRELLGDIFVLSYDAAAGYPFRVAGTRVCALLGCDLKDQSFSALFAPDGRREIEEIVAVVAEETLAAVAGITATSQHGAPVHLELLLLPFNTRAHTPISLTGLLAPFESNRGLLSDFKLTSWRYLAHPPQRFVPRALRKLAVARGLMVYEGLR</sequence>
<dbReference type="Proteomes" id="UP000189796">
    <property type="component" value="Chromosome I"/>
</dbReference>
<organism evidence="1 2">
    <name type="scientific">Bradyrhizobium erythrophlei</name>
    <dbReference type="NCBI Taxonomy" id="1437360"/>
    <lineage>
        <taxon>Bacteria</taxon>
        <taxon>Pseudomonadati</taxon>
        <taxon>Pseudomonadota</taxon>
        <taxon>Alphaproteobacteria</taxon>
        <taxon>Hyphomicrobiales</taxon>
        <taxon>Nitrobacteraceae</taxon>
        <taxon>Bradyrhizobium</taxon>
    </lineage>
</organism>
<gene>
    <name evidence="1" type="ORF">SAMN05443248_5393</name>
</gene>
<reference evidence="1 2" key="1">
    <citation type="submission" date="2016-11" db="EMBL/GenBank/DDBJ databases">
        <authorList>
            <person name="Jaros S."/>
            <person name="Januszkiewicz K."/>
            <person name="Wedrychowicz H."/>
        </authorList>
    </citation>
    <scope>NUCLEOTIDE SEQUENCE [LARGE SCALE GENOMIC DNA]</scope>
    <source>
        <strain evidence="1 2">GAS138</strain>
    </source>
</reference>
<proteinExistence type="predicted"/>
<dbReference type="Pfam" id="PF07310">
    <property type="entry name" value="PAS_5"/>
    <property type="match status" value="1"/>
</dbReference>
<evidence type="ECO:0000313" key="1">
    <source>
        <dbReference type="EMBL" id="SHH61114.1"/>
    </source>
</evidence>
<name>A0A1M5UDK3_9BRAD</name>
<protein>
    <recommendedName>
        <fullName evidence="3">PAS domain-containing protein</fullName>
    </recommendedName>
</protein>
<dbReference type="RefSeq" id="WP_079604013.1">
    <property type="nucleotide sequence ID" value="NZ_LT670817.1"/>
</dbReference>